<dbReference type="EMBL" id="WJYA01000004">
    <property type="protein sequence ID" value="MTE26745.1"/>
    <property type="molecule type" value="Genomic_DNA"/>
</dbReference>
<dbReference type="InterPro" id="IPR025291">
    <property type="entry name" value="DUF4153"/>
</dbReference>
<dbReference type="Pfam" id="PF13687">
    <property type="entry name" value="DUF4153"/>
    <property type="match status" value="1"/>
</dbReference>
<organism evidence="2 3">
    <name type="scientific">Winogradskyella ouciana</name>
    <dbReference type="NCBI Taxonomy" id="2608631"/>
    <lineage>
        <taxon>Bacteria</taxon>
        <taxon>Pseudomonadati</taxon>
        <taxon>Bacteroidota</taxon>
        <taxon>Flavobacteriia</taxon>
        <taxon>Flavobacteriales</taxon>
        <taxon>Flavobacteriaceae</taxon>
        <taxon>Winogradskyella</taxon>
    </lineage>
</organism>
<comment type="caution">
    <text evidence="2">The sequence shown here is derived from an EMBL/GenBank/DDBJ whole genome shotgun (WGS) entry which is preliminary data.</text>
</comment>
<name>A0A7K1GCG5_9FLAO</name>
<keyword evidence="1" id="KW-0812">Transmembrane</keyword>
<sequence>MKKILLFIGALLFSTLFYDKSIGLNLFLFSLVTIVVLFANNKEDFKSKRTLLYSSLYLATGLAVFFHDSLLSIIANFVAFFTLIGLLSEHKSSIYVNWLNGFYTTIAGWFHRNFSLNETTQAVEPKRDIDYAHWAKLIFVPAVIVILFILLYQNGNPVFNNLIDKIDFSFINLQWLLLAGLGYYLLSNIHKPIEVEPATELDLQTGNTLEKTNKFSIPKLKQENQLGNILISLLNILIVIFLITDITFILTNMDIRASLFSSQVHSGINALIASIVIAIIILLYVFRGDLNFYKENSTLKRLAFTWIMLNVMLVLTIAIKNGQYIYYFGLTYKRIGVLVYLTLAVTGLITTLVKIDKIKNIWYLLRLNTKAAFVVLVVASMVNWDYHITNYNFNYAKSMDFNYLIELSNNNTLLLKEKIDNIPMGSDSIQKIEEKYNRYVYELSTNSWQELQYDNLKIDTK</sequence>
<proteinExistence type="predicted"/>
<feature type="transmembrane region" description="Helical" evidence="1">
    <location>
        <begin position="55"/>
        <end position="88"/>
    </location>
</feature>
<evidence type="ECO:0000313" key="3">
    <source>
        <dbReference type="Proteomes" id="UP000447545"/>
    </source>
</evidence>
<dbReference type="Proteomes" id="UP000447545">
    <property type="component" value="Unassembled WGS sequence"/>
</dbReference>
<feature type="transmembrane region" description="Helical" evidence="1">
    <location>
        <begin position="168"/>
        <end position="186"/>
    </location>
</feature>
<reference evidence="2 3" key="1">
    <citation type="submission" date="2019-11" db="EMBL/GenBank/DDBJ databases">
        <title>Winogradskyella ouciana sp. nov., isolated from the hadal seawater of the Mariana Trench.</title>
        <authorList>
            <person name="Liu R."/>
        </authorList>
    </citation>
    <scope>NUCLEOTIDE SEQUENCE [LARGE SCALE GENOMIC DNA]</scope>
    <source>
        <strain evidence="2 3">ZXX205</strain>
    </source>
</reference>
<keyword evidence="1" id="KW-1133">Transmembrane helix</keyword>
<feature type="transmembrane region" description="Helical" evidence="1">
    <location>
        <begin position="307"/>
        <end position="329"/>
    </location>
</feature>
<feature type="transmembrane region" description="Helical" evidence="1">
    <location>
        <begin position="94"/>
        <end position="110"/>
    </location>
</feature>
<gene>
    <name evidence="2" type="ORF">F1003_07345</name>
</gene>
<feature type="transmembrane region" description="Helical" evidence="1">
    <location>
        <begin position="367"/>
        <end position="384"/>
    </location>
</feature>
<feature type="transmembrane region" description="Helical" evidence="1">
    <location>
        <begin position="229"/>
        <end position="250"/>
    </location>
</feature>
<dbReference type="AlphaFoldDB" id="A0A7K1GCG5"/>
<evidence type="ECO:0000313" key="2">
    <source>
        <dbReference type="EMBL" id="MTE26745.1"/>
    </source>
</evidence>
<dbReference type="RefSeq" id="WP_155088552.1">
    <property type="nucleotide sequence ID" value="NZ_WJYA01000004.1"/>
</dbReference>
<accession>A0A7K1GCG5</accession>
<feature type="transmembrane region" description="Helical" evidence="1">
    <location>
        <begin position="335"/>
        <end position="355"/>
    </location>
</feature>
<feature type="transmembrane region" description="Helical" evidence="1">
    <location>
        <begin position="131"/>
        <end position="152"/>
    </location>
</feature>
<feature type="transmembrane region" description="Helical" evidence="1">
    <location>
        <begin position="270"/>
        <end position="286"/>
    </location>
</feature>
<keyword evidence="3" id="KW-1185">Reference proteome</keyword>
<protein>
    <submittedName>
        <fullName evidence="2">DUF4173 domain-containing protein</fullName>
    </submittedName>
</protein>
<evidence type="ECO:0000256" key="1">
    <source>
        <dbReference type="SAM" id="Phobius"/>
    </source>
</evidence>
<feature type="transmembrane region" description="Helical" evidence="1">
    <location>
        <begin position="27"/>
        <end position="43"/>
    </location>
</feature>
<keyword evidence="1" id="KW-0472">Membrane</keyword>